<evidence type="ECO:0000256" key="3">
    <source>
        <dbReference type="ARBA" id="ARBA00010803"/>
    </source>
</evidence>
<dbReference type="Proteomes" id="UP000053105">
    <property type="component" value="Unassembled WGS sequence"/>
</dbReference>
<dbReference type="GO" id="GO:0005694">
    <property type="term" value="C:chromosome"/>
    <property type="evidence" value="ECO:0007669"/>
    <property type="project" value="UniProtKB-SubCell"/>
</dbReference>
<dbReference type="AlphaFoldDB" id="A0A0N0BEK4"/>
<organism evidence="8 9">
    <name type="scientific">Melipona quadrifasciata</name>
    <dbReference type="NCBI Taxonomy" id="166423"/>
    <lineage>
        <taxon>Eukaryota</taxon>
        <taxon>Metazoa</taxon>
        <taxon>Ecdysozoa</taxon>
        <taxon>Arthropoda</taxon>
        <taxon>Hexapoda</taxon>
        <taxon>Insecta</taxon>
        <taxon>Pterygota</taxon>
        <taxon>Neoptera</taxon>
        <taxon>Endopterygota</taxon>
        <taxon>Hymenoptera</taxon>
        <taxon>Apocrita</taxon>
        <taxon>Aculeata</taxon>
        <taxon>Apoidea</taxon>
        <taxon>Anthophila</taxon>
        <taxon>Apidae</taxon>
        <taxon>Melipona</taxon>
    </lineage>
</organism>
<evidence type="ECO:0000256" key="4">
    <source>
        <dbReference type="ARBA" id="ARBA00022454"/>
    </source>
</evidence>
<name>A0A0N0BEK4_9HYME</name>
<dbReference type="EMBL" id="KQ435826">
    <property type="protein sequence ID" value="KOX72004.1"/>
    <property type="molecule type" value="Genomic_DNA"/>
</dbReference>
<evidence type="ECO:0000256" key="6">
    <source>
        <dbReference type="SAM" id="MobiDB-lite"/>
    </source>
</evidence>
<feature type="region of interest" description="Disordered" evidence="6">
    <location>
        <begin position="132"/>
        <end position="161"/>
    </location>
</feature>
<evidence type="ECO:0000313" key="9">
    <source>
        <dbReference type="Proteomes" id="UP000053105"/>
    </source>
</evidence>
<dbReference type="OrthoDB" id="416496at2759"/>
<evidence type="ECO:0000256" key="2">
    <source>
        <dbReference type="ARBA" id="ARBA00004286"/>
    </source>
</evidence>
<comment type="similarity">
    <text evidence="3">Belongs to the HPF1 family.</text>
</comment>
<proteinExistence type="inferred from homology"/>
<dbReference type="InterPro" id="IPR019406">
    <property type="entry name" value="APLF_PBZ"/>
</dbReference>
<evidence type="ECO:0000256" key="5">
    <source>
        <dbReference type="ARBA" id="ARBA00023242"/>
    </source>
</evidence>
<keyword evidence="5" id="KW-0539">Nucleus</keyword>
<accession>A0A0N0BEK4</accession>
<dbReference type="STRING" id="166423.A0A0N0BEK4"/>
<dbReference type="Pfam" id="PF10228">
    <property type="entry name" value="HPF1"/>
    <property type="match status" value="1"/>
</dbReference>
<dbReference type="GO" id="GO:0006974">
    <property type="term" value="P:DNA damage response"/>
    <property type="evidence" value="ECO:0007669"/>
    <property type="project" value="InterPro"/>
</dbReference>
<sequence>MYHHETHVTAYRVSLYKKEHLPVNEKRTSRNPYCLAIDDFPRVNKQVSDSLIFVMFKLYERREKKITFIYKNDDFAGKSLTCVYASFSFSLFAPNSIKRKRKMSDREKEFRAYREDARIPCRYGTKCYQKNAAHHEKYKHPPTKGIRNGKAPRRKAMNHKRMKEDDIRLSNDSLQKKIQKTNDEITDLHYNMHIATCIESSALENDDTACKITAKSENSHDAESAENSVDLITIASLLQNGGIDVKSGKILTATAREIIPYLFLLEMPEDFFHLYEFCENIREGNPLNALKDLNLQLIGPYDVFREEFINGKVENKEALLRHWRYYYDPPEFQTVIRENGKDGLHFGYWRDDASEKPVFAAKNKAAVNCIIEPVAENIFGTLDVYFEERLKLLTPFEKIRVAQLHQRLKSFANSKKITIEKRTASMQAREKQTVTRTFHRAGIVVPYNKKTQLGYRDLAVTDSELQKLLKQIENAPTSGAKKTLTSKLEEVIRLATIAADECDFGTVLELGHDLFSSGVPFVESKALNLLSLAYNLLQRPQFFEILKSHLKDRRKSLDLSVVRFG</sequence>
<gene>
    <name evidence="8" type="ORF">WN51_03152</name>
</gene>
<dbReference type="InterPro" id="IPR019361">
    <property type="entry name" value="HPF1"/>
</dbReference>
<keyword evidence="4" id="KW-0158">Chromosome</keyword>
<keyword evidence="9" id="KW-1185">Reference proteome</keyword>
<dbReference type="PANTHER" id="PTHR13386:SF1">
    <property type="entry name" value="HISTONE PARYLATION FACTOR 1"/>
    <property type="match status" value="1"/>
</dbReference>
<dbReference type="GO" id="GO:0042393">
    <property type="term" value="F:histone binding"/>
    <property type="evidence" value="ECO:0007669"/>
    <property type="project" value="InterPro"/>
</dbReference>
<evidence type="ECO:0000256" key="1">
    <source>
        <dbReference type="ARBA" id="ARBA00004123"/>
    </source>
</evidence>
<comment type="subcellular location">
    <subcellularLocation>
        <location evidence="2">Chromosome</location>
    </subcellularLocation>
    <subcellularLocation>
        <location evidence="1">Nucleus</location>
    </subcellularLocation>
</comment>
<reference evidence="8 9" key="1">
    <citation type="submission" date="2015-07" db="EMBL/GenBank/DDBJ databases">
        <title>The genome of Melipona quadrifasciata.</title>
        <authorList>
            <person name="Pan H."/>
            <person name="Kapheim K."/>
        </authorList>
    </citation>
    <scope>NUCLEOTIDE SEQUENCE [LARGE SCALE GENOMIC DNA]</scope>
    <source>
        <strain evidence="8">0111107301</strain>
        <tissue evidence="8">Whole body</tissue>
    </source>
</reference>
<evidence type="ECO:0000259" key="7">
    <source>
        <dbReference type="Pfam" id="PF10283"/>
    </source>
</evidence>
<feature type="domain" description="PBZ-type" evidence="7">
    <location>
        <begin position="118"/>
        <end position="142"/>
    </location>
</feature>
<dbReference type="Pfam" id="PF10283">
    <property type="entry name" value="zf-CCHH"/>
    <property type="match status" value="1"/>
</dbReference>
<dbReference type="GO" id="GO:0005634">
    <property type="term" value="C:nucleus"/>
    <property type="evidence" value="ECO:0007669"/>
    <property type="project" value="UniProtKB-SubCell"/>
</dbReference>
<dbReference type="GO" id="GO:0072572">
    <property type="term" value="F:poly-ADP-D-ribose binding"/>
    <property type="evidence" value="ECO:0007669"/>
    <property type="project" value="TreeGrafter"/>
</dbReference>
<dbReference type="PANTHER" id="PTHR13386">
    <property type="entry name" value="HISTONE PARYLATION FACTOR 1"/>
    <property type="match status" value="1"/>
</dbReference>
<feature type="compositionally biased region" description="Basic residues" evidence="6">
    <location>
        <begin position="150"/>
        <end position="161"/>
    </location>
</feature>
<evidence type="ECO:0000313" key="8">
    <source>
        <dbReference type="EMBL" id="KOX72004.1"/>
    </source>
</evidence>
<protein>
    <recommendedName>
        <fullName evidence="7">PBZ-type domain-containing protein</fullName>
    </recommendedName>
</protein>